<dbReference type="EMBL" id="CAJOBB010000166">
    <property type="protein sequence ID" value="CAF3593318.1"/>
    <property type="molecule type" value="Genomic_DNA"/>
</dbReference>
<feature type="region of interest" description="Disordered" evidence="1">
    <location>
        <begin position="1"/>
        <end position="20"/>
    </location>
</feature>
<dbReference type="Proteomes" id="UP000663881">
    <property type="component" value="Unassembled WGS sequence"/>
</dbReference>
<evidence type="ECO:0000313" key="5">
    <source>
        <dbReference type="EMBL" id="CAF3498977.1"/>
    </source>
</evidence>
<dbReference type="EMBL" id="CAJOAY010000033">
    <property type="protein sequence ID" value="CAF3498977.1"/>
    <property type="molecule type" value="Genomic_DNA"/>
</dbReference>
<comment type="caution">
    <text evidence="3">The sequence shown here is derived from an EMBL/GenBank/DDBJ whole genome shotgun (WGS) entry which is preliminary data.</text>
</comment>
<gene>
    <name evidence="2" type="ORF">IZO911_LOCUS21832</name>
    <name evidence="3" type="ORF">JYZ213_LOCUS23342</name>
    <name evidence="7" type="ORF">KXQ929_LOCUS4741</name>
    <name evidence="5" type="ORF">OKA104_LOCUS1384</name>
    <name evidence="6" type="ORF">OXD698_LOCUS3625</name>
    <name evidence="4" type="ORF">VCS650_LOCUS25121</name>
</gene>
<evidence type="ECO:0000313" key="2">
    <source>
        <dbReference type="EMBL" id="CAF1078670.1"/>
    </source>
</evidence>
<protein>
    <submittedName>
        <fullName evidence="3">Uncharacterized protein</fullName>
    </submittedName>
</protein>
<reference evidence="3" key="1">
    <citation type="submission" date="2021-02" db="EMBL/GenBank/DDBJ databases">
        <authorList>
            <person name="Nowell W R."/>
        </authorList>
    </citation>
    <scope>NUCLEOTIDE SEQUENCE</scope>
</reference>
<evidence type="ECO:0000256" key="1">
    <source>
        <dbReference type="SAM" id="MobiDB-lite"/>
    </source>
</evidence>
<organism evidence="3 8">
    <name type="scientific">Adineta steineri</name>
    <dbReference type="NCBI Taxonomy" id="433720"/>
    <lineage>
        <taxon>Eukaryota</taxon>
        <taxon>Metazoa</taxon>
        <taxon>Spiralia</taxon>
        <taxon>Gnathifera</taxon>
        <taxon>Rotifera</taxon>
        <taxon>Eurotatoria</taxon>
        <taxon>Bdelloidea</taxon>
        <taxon>Adinetida</taxon>
        <taxon>Adinetidae</taxon>
        <taxon>Adineta</taxon>
    </lineage>
</organism>
<evidence type="ECO:0000313" key="8">
    <source>
        <dbReference type="Proteomes" id="UP000663845"/>
    </source>
</evidence>
<dbReference type="EMBL" id="CAJNON010000318">
    <property type="protein sequence ID" value="CAF1192193.1"/>
    <property type="molecule type" value="Genomic_DNA"/>
</dbReference>
<evidence type="ECO:0000313" key="3">
    <source>
        <dbReference type="EMBL" id="CAF1137036.1"/>
    </source>
</evidence>
<accession>A0A814RPK7</accession>
<dbReference type="Proteomes" id="UP000663845">
    <property type="component" value="Unassembled WGS sequence"/>
</dbReference>
<name>A0A814RPK7_9BILA</name>
<proteinExistence type="predicted"/>
<dbReference type="Proteomes" id="UP000663891">
    <property type="component" value="Unassembled WGS sequence"/>
</dbReference>
<dbReference type="AlphaFoldDB" id="A0A814RPK7"/>
<sequence>MPTKQRRLTGTNRRKKKTQEHPLQMIYLRALYEKTIEKSDTDIQTIADHTFGKVYSDQVVSQSQITKEISSSNTISITGKSRKKKRNYRK</sequence>
<evidence type="ECO:0000313" key="6">
    <source>
        <dbReference type="EMBL" id="CAF3544794.1"/>
    </source>
</evidence>
<evidence type="ECO:0000313" key="4">
    <source>
        <dbReference type="EMBL" id="CAF1192193.1"/>
    </source>
</evidence>
<dbReference type="Proteomes" id="UP000663868">
    <property type="component" value="Unassembled WGS sequence"/>
</dbReference>
<dbReference type="EMBL" id="CAJNOG010000274">
    <property type="protein sequence ID" value="CAF1137036.1"/>
    <property type="molecule type" value="Genomic_DNA"/>
</dbReference>
<dbReference type="OrthoDB" id="10063259at2759"/>
<feature type="compositionally biased region" description="Basic residues" evidence="1">
    <location>
        <begin position="1"/>
        <end position="18"/>
    </location>
</feature>
<dbReference type="EMBL" id="CAJOAZ010000130">
    <property type="protein sequence ID" value="CAF3544794.1"/>
    <property type="molecule type" value="Genomic_DNA"/>
</dbReference>
<dbReference type="EMBL" id="CAJNOE010000238">
    <property type="protein sequence ID" value="CAF1078670.1"/>
    <property type="molecule type" value="Genomic_DNA"/>
</dbReference>
<dbReference type="Proteomes" id="UP000663844">
    <property type="component" value="Unassembled WGS sequence"/>
</dbReference>
<dbReference type="Proteomes" id="UP000663860">
    <property type="component" value="Unassembled WGS sequence"/>
</dbReference>
<evidence type="ECO:0000313" key="7">
    <source>
        <dbReference type="EMBL" id="CAF3593318.1"/>
    </source>
</evidence>